<proteinExistence type="predicted"/>
<dbReference type="AlphaFoldDB" id="A0A834XM57"/>
<accession>A0A834XM57</accession>
<evidence type="ECO:0000313" key="1">
    <source>
        <dbReference type="EMBL" id="KAF7987256.1"/>
    </source>
</evidence>
<keyword evidence="2" id="KW-1185">Reference proteome</keyword>
<dbReference type="InterPro" id="IPR029058">
    <property type="entry name" value="AB_hydrolase_fold"/>
</dbReference>
<dbReference type="PANTHER" id="PTHR11005">
    <property type="entry name" value="LYSOSOMAL ACID LIPASE-RELATED"/>
    <property type="match status" value="1"/>
</dbReference>
<evidence type="ECO:0000313" key="2">
    <source>
        <dbReference type="Proteomes" id="UP000639338"/>
    </source>
</evidence>
<reference evidence="1 2" key="1">
    <citation type="submission" date="2020-08" db="EMBL/GenBank/DDBJ databases">
        <title>Aphidius gifuensis genome sequencing and assembly.</title>
        <authorList>
            <person name="Du Z."/>
        </authorList>
    </citation>
    <scope>NUCLEOTIDE SEQUENCE [LARGE SCALE GENOMIC DNA]</scope>
    <source>
        <strain evidence="1">YNYX2018</strain>
        <tissue evidence="1">Adults</tissue>
    </source>
</reference>
<dbReference type="EMBL" id="JACMRX010000006">
    <property type="protein sequence ID" value="KAF7987256.1"/>
    <property type="molecule type" value="Genomic_DNA"/>
</dbReference>
<sequence length="103" mass="11825">MSAGKFREYDYGQKKNMEIYNSTSPPDYDLTAINVPTVFYVAKKDWIAVYSDAEKAYKMLANGKGFNVVNYEAFSHADFVYAKDVKKLLNDPIINLLNSYKNM</sequence>
<dbReference type="OrthoDB" id="9974421at2759"/>
<comment type="caution">
    <text evidence="1">The sequence shown here is derived from an EMBL/GenBank/DDBJ whole genome shotgun (WGS) entry which is preliminary data.</text>
</comment>
<gene>
    <name evidence="1" type="ORF">HCN44_003018</name>
</gene>
<dbReference type="Proteomes" id="UP000639338">
    <property type="component" value="Unassembled WGS sequence"/>
</dbReference>
<dbReference type="SUPFAM" id="SSF53474">
    <property type="entry name" value="alpha/beta-Hydrolases"/>
    <property type="match status" value="1"/>
</dbReference>
<dbReference type="Gene3D" id="3.40.50.1820">
    <property type="entry name" value="alpha/beta hydrolase"/>
    <property type="match status" value="1"/>
</dbReference>
<protein>
    <submittedName>
        <fullName evidence="1">Uncharacterized protein</fullName>
    </submittedName>
</protein>
<name>A0A834XM57_APHGI</name>
<organism evidence="1 2">
    <name type="scientific">Aphidius gifuensis</name>
    <name type="common">Parasitoid wasp</name>
    <dbReference type="NCBI Taxonomy" id="684658"/>
    <lineage>
        <taxon>Eukaryota</taxon>
        <taxon>Metazoa</taxon>
        <taxon>Ecdysozoa</taxon>
        <taxon>Arthropoda</taxon>
        <taxon>Hexapoda</taxon>
        <taxon>Insecta</taxon>
        <taxon>Pterygota</taxon>
        <taxon>Neoptera</taxon>
        <taxon>Endopterygota</taxon>
        <taxon>Hymenoptera</taxon>
        <taxon>Apocrita</taxon>
        <taxon>Ichneumonoidea</taxon>
        <taxon>Braconidae</taxon>
        <taxon>Aphidiinae</taxon>
        <taxon>Aphidius</taxon>
    </lineage>
</organism>